<sequence length="196" mass="22861">MGTTLQKCHVMKHGNRHRSYKIHFKFLPYKAYKTHFYLNPNRVLQYMEKVFLKKLVVATRKKLLVMSDFRLLSTATRREKGSKTAVDEDSQGNSMAPEPDGGEGESSDEGEGDGDTTSTKFRRRHDQDLEYEEPEEEEMMKEEESDNEDFEGEELTVKQEEDEEDDSQEALVEEMVSKKIKQEREILDTVKAKRVN</sequence>
<protein>
    <submittedName>
        <fullName evidence="3">Death domain-associated protein 6-like</fullName>
    </submittedName>
</protein>
<evidence type="ECO:0000313" key="2">
    <source>
        <dbReference type="Proteomes" id="UP000694941"/>
    </source>
</evidence>
<dbReference type="RefSeq" id="XP_022236500.1">
    <property type="nucleotide sequence ID" value="XM_022380792.1"/>
</dbReference>
<dbReference type="GeneID" id="111084019"/>
<keyword evidence="2" id="KW-1185">Reference proteome</keyword>
<evidence type="ECO:0000313" key="3">
    <source>
        <dbReference type="RefSeq" id="XP_022236500.1"/>
    </source>
</evidence>
<organism evidence="2 3">
    <name type="scientific">Limulus polyphemus</name>
    <name type="common">Atlantic horseshoe crab</name>
    <dbReference type="NCBI Taxonomy" id="6850"/>
    <lineage>
        <taxon>Eukaryota</taxon>
        <taxon>Metazoa</taxon>
        <taxon>Ecdysozoa</taxon>
        <taxon>Arthropoda</taxon>
        <taxon>Chelicerata</taxon>
        <taxon>Merostomata</taxon>
        <taxon>Xiphosura</taxon>
        <taxon>Limulidae</taxon>
        <taxon>Limulus</taxon>
    </lineage>
</organism>
<dbReference type="Proteomes" id="UP000694941">
    <property type="component" value="Unplaced"/>
</dbReference>
<gene>
    <name evidence="3" type="primary">LOC111084019</name>
</gene>
<feature type="compositionally biased region" description="Acidic residues" evidence="1">
    <location>
        <begin position="129"/>
        <end position="169"/>
    </location>
</feature>
<feature type="compositionally biased region" description="Acidic residues" evidence="1">
    <location>
        <begin position="100"/>
        <end position="114"/>
    </location>
</feature>
<accession>A0ABM1RYP5</accession>
<feature type="compositionally biased region" description="Basic and acidic residues" evidence="1">
    <location>
        <begin position="77"/>
        <end position="86"/>
    </location>
</feature>
<feature type="non-terminal residue" evidence="3">
    <location>
        <position position="196"/>
    </location>
</feature>
<reference evidence="3" key="1">
    <citation type="submission" date="2025-08" db="UniProtKB">
        <authorList>
            <consortium name="RefSeq"/>
        </authorList>
    </citation>
    <scope>IDENTIFICATION</scope>
    <source>
        <tissue evidence="3">Muscle</tissue>
    </source>
</reference>
<dbReference type="Gene3D" id="3.30.70.2850">
    <property type="match status" value="1"/>
</dbReference>
<proteinExistence type="predicted"/>
<evidence type="ECO:0000256" key="1">
    <source>
        <dbReference type="SAM" id="MobiDB-lite"/>
    </source>
</evidence>
<name>A0ABM1RYP5_LIMPO</name>
<feature type="region of interest" description="Disordered" evidence="1">
    <location>
        <begin position="77"/>
        <end position="169"/>
    </location>
</feature>